<accession>A0ABX6HJJ7</accession>
<name>A0ABX6HJJ7_9PSED</name>
<evidence type="ECO:0000313" key="2">
    <source>
        <dbReference type="Proteomes" id="UP000464644"/>
    </source>
</evidence>
<protein>
    <submittedName>
        <fullName evidence="1">Uncharacterized protein</fullName>
    </submittedName>
</protein>
<sequence length="78" mass="9072">MTTELSAIQRNSIESDRLAAAMAEYQRRGGQVRQVGVFEFSPKPPRREWVDPETVLRRKPPVMSRRDRKTLRMMAEGL</sequence>
<dbReference type="Proteomes" id="UP000464644">
    <property type="component" value="Chromosome"/>
</dbReference>
<evidence type="ECO:0000313" key="1">
    <source>
        <dbReference type="EMBL" id="QHF05791.1"/>
    </source>
</evidence>
<dbReference type="EMBL" id="CP047265">
    <property type="protein sequence ID" value="QHF05791.1"/>
    <property type="molecule type" value="Genomic_DNA"/>
</dbReference>
<reference evidence="1 2" key="1">
    <citation type="journal article" date="2014" name="Genome Announc.">
        <title>Draft Genome Sequences of a Phylogenetically Diverse Suite of Pseudomonas syringae Strains from Multiple Source Populations.</title>
        <authorList>
            <person name="Baltrus D.A."/>
            <person name="Yourstone S."/>
            <person name="Lind A."/>
            <person name="Guilbaud C."/>
            <person name="Sands D.C."/>
            <person name="Jones C.D."/>
            <person name="Morris C.E."/>
            <person name="Dangl J.L."/>
        </authorList>
    </citation>
    <scope>NUCLEOTIDE SEQUENCE [LARGE SCALE GENOMIC DNA]</scope>
    <source>
        <strain evidence="1 2">CC1524</strain>
    </source>
</reference>
<keyword evidence="2" id="KW-1185">Reference proteome</keyword>
<proteinExistence type="predicted"/>
<organism evidence="1 2">
    <name type="scientific">Pseudomonas asturiensis</name>
    <dbReference type="NCBI Taxonomy" id="1190415"/>
    <lineage>
        <taxon>Bacteria</taxon>
        <taxon>Pseudomonadati</taxon>
        <taxon>Pseudomonadota</taxon>
        <taxon>Gammaproteobacteria</taxon>
        <taxon>Pseudomonadales</taxon>
        <taxon>Pseudomonadaceae</taxon>
        <taxon>Pseudomonas</taxon>
    </lineage>
</organism>
<gene>
    <name evidence="1" type="ORF">N015_13095</name>
</gene>